<comment type="caution">
    <text evidence="4">The sequence shown here is derived from an EMBL/GenBank/DDBJ whole genome shotgun (WGS) entry which is preliminary data.</text>
</comment>
<organism evidence="4 5">
    <name type="scientific">Saccharopolyspora cebuensis</name>
    <dbReference type="NCBI Taxonomy" id="418759"/>
    <lineage>
        <taxon>Bacteria</taxon>
        <taxon>Bacillati</taxon>
        <taxon>Actinomycetota</taxon>
        <taxon>Actinomycetes</taxon>
        <taxon>Pseudonocardiales</taxon>
        <taxon>Pseudonocardiaceae</taxon>
        <taxon>Saccharopolyspora</taxon>
    </lineage>
</organism>
<protein>
    <submittedName>
        <fullName evidence="4">DUF6542 domain-containing protein</fullName>
    </submittedName>
</protein>
<dbReference type="InterPro" id="IPR046672">
    <property type="entry name" value="DUF6542"/>
</dbReference>
<sequence length="296" mass="32134">MPLWGAVLVPVGATALGTLLDVLIWSKPGLLFNTLFVVGSLTAVAMVRRRGVFGPMVQAPLVLVLVMPIVMLLVGSGGSGGLTGMALAVVNPLISSFPIMASTTAIALGIGLVRMFVTERESAREPAEIAESDAETKKRRKPAKRRDDSGEESPRRRDPDARPAKARAERPQRGERSAKGERPAKGERAAKPDRSSRERARPAEAERGRSPQGRSRGESRAAEERPRRAQPGRGQPERGKPERAQPERGRPERPQPERGRPAPGRGAPPRQTPGRPRPPESDPRQPRRPRRDGPQG</sequence>
<evidence type="ECO:0000256" key="2">
    <source>
        <dbReference type="SAM" id="Phobius"/>
    </source>
</evidence>
<feature type="compositionally biased region" description="Basic and acidic residues" evidence="1">
    <location>
        <begin position="277"/>
        <end position="296"/>
    </location>
</feature>
<keyword evidence="2" id="KW-0472">Membrane</keyword>
<accession>A0ABV4CQD5</accession>
<feature type="domain" description="DUF6542" evidence="3">
    <location>
        <begin position="1"/>
        <end position="120"/>
    </location>
</feature>
<feature type="transmembrane region" description="Helical" evidence="2">
    <location>
        <begin position="59"/>
        <end position="77"/>
    </location>
</feature>
<dbReference type="RefSeq" id="WP_345356145.1">
    <property type="nucleotide sequence ID" value="NZ_BAABII010000002.1"/>
</dbReference>
<proteinExistence type="predicted"/>
<feature type="transmembrane region" description="Helical" evidence="2">
    <location>
        <begin position="97"/>
        <end position="117"/>
    </location>
</feature>
<keyword evidence="5" id="KW-1185">Reference proteome</keyword>
<feature type="compositionally biased region" description="Low complexity" evidence="1">
    <location>
        <begin position="261"/>
        <end position="274"/>
    </location>
</feature>
<reference evidence="4 5" key="1">
    <citation type="submission" date="2024-08" db="EMBL/GenBank/DDBJ databases">
        <title>Genome mining of Saccharopolyspora cebuensis PGLac3 from Nigerian medicinal plant.</title>
        <authorList>
            <person name="Ezeobiora C.E."/>
            <person name="Igbokwe N.H."/>
            <person name="Amin D.H."/>
            <person name="Mendie U.E."/>
        </authorList>
    </citation>
    <scope>NUCLEOTIDE SEQUENCE [LARGE SCALE GENOMIC DNA]</scope>
    <source>
        <strain evidence="4 5">PGLac3</strain>
    </source>
</reference>
<evidence type="ECO:0000259" key="3">
    <source>
        <dbReference type="Pfam" id="PF20177"/>
    </source>
</evidence>
<evidence type="ECO:0000313" key="5">
    <source>
        <dbReference type="Proteomes" id="UP001564626"/>
    </source>
</evidence>
<dbReference type="Pfam" id="PF20177">
    <property type="entry name" value="DUF6542"/>
    <property type="match status" value="1"/>
</dbReference>
<dbReference type="EMBL" id="JBGEHV010000049">
    <property type="protein sequence ID" value="MEY8042142.1"/>
    <property type="molecule type" value="Genomic_DNA"/>
</dbReference>
<feature type="compositionally biased region" description="Basic and acidic residues" evidence="1">
    <location>
        <begin position="145"/>
        <end position="227"/>
    </location>
</feature>
<gene>
    <name evidence="4" type="ORF">AB8O55_22235</name>
</gene>
<dbReference type="Proteomes" id="UP001564626">
    <property type="component" value="Unassembled WGS sequence"/>
</dbReference>
<keyword evidence="2" id="KW-1133">Transmembrane helix</keyword>
<evidence type="ECO:0000313" key="4">
    <source>
        <dbReference type="EMBL" id="MEY8042142.1"/>
    </source>
</evidence>
<feature type="compositionally biased region" description="Basic and acidic residues" evidence="1">
    <location>
        <begin position="235"/>
        <end position="260"/>
    </location>
</feature>
<name>A0ABV4CQD5_9PSEU</name>
<evidence type="ECO:0000256" key="1">
    <source>
        <dbReference type="SAM" id="MobiDB-lite"/>
    </source>
</evidence>
<feature type="transmembrane region" description="Helical" evidence="2">
    <location>
        <begin position="30"/>
        <end position="47"/>
    </location>
</feature>
<feature type="region of interest" description="Disordered" evidence="1">
    <location>
        <begin position="123"/>
        <end position="296"/>
    </location>
</feature>
<keyword evidence="2" id="KW-0812">Transmembrane</keyword>